<organism evidence="1">
    <name type="scientific">uncultured Caudovirales phage</name>
    <dbReference type="NCBI Taxonomy" id="2100421"/>
    <lineage>
        <taxon>Viruses</taxon>
        <taxon>Duplodnaviria</taxon>
        <taxon>Heunggongvirae</taxon>
        <taxon>Uroviricota</taxon>
        <taxon>Caudoviricetes</taxon>
        <taxon>Peduoviridae</taxon>
        <taxon>Maltschvirus</taxon>
        <taxon>Maltschvirus maltsch</taxon>
    </lineage>
</organism>
<protein>
    <submittedName>
        <fullName evidence="1">Uncharacterized protein</fullName>
    </submittedName>
</protein>
<name>A0A6J5LA12_9CAUD</name>
<accession>A0A6J5LA12</accession>
<gene>
    <name evidence="1" type="ORF">UFOVP117_243</name>
</gene>
<dbReference type="EMBL" id="LR796235">
    <property type="protein sequence ID" value="CAB4130076.1"/>
    <property type="molecule type" value="Genomic_DNA"/>
</dbReference>
<evidence type="ECO:0000313" key="1">
    <source>
        <dbReference type="EMBL" id="CAB4130076.1"/>
    </source>
</evidence>
<proteinExistence type="predicted"/>
<sequence length="102" mass="12510">MRLKQTIRRVLVEETEKFDKVRFFIKRATTLINNMKFHAVKRVEFDYDEMMDGYHVNIFFDKQFAINNPKNFNKVKQNSIQEIGSTVTSYFPFKFYFYVHYQ</sequence>
<reference evidence="1" key="1">
    <citation type="submission" date="2020-04" db="EMBL/GenBank/DDBJ databases">
        <authorList>
            <person name="Chiriac C."/>
            <person name="Salcher M."/>
            <person name="Ghai R."/>
            <person name="Kavagutti S V."/>
        </authorList>
    </citation>
    <scope>NUCLEOTIDE SEQUENCE</scope>
</reference>